<dbReference type="AlphaFoldDB" id="A0A8J6HYR3"/>
<dbReference type="RefSeq" id="WP_181338949.1">
    <property type="nucleotide sequence ID" value="NZ_JAAKDE010000004.1"/>
</dbReference>
<dbReference type="GO" id="GO:0003824">
    <property type="term" value="F:catalytic activity"/>
    <property type="evidence" value="ECO:0007669"/>
    <property type="project" value="InterPro"/>
</dbReference>
<dbReference type="InterPro" id="IPR033396">
    <property type="entry name" value="DUF5107"/>
</dbReference>
<keyword evidence="3" id="KW-1185">Reference proteome</keyword>
<dbReference type="Pfam" id="PF17128">
    <property type="entry name" value="DUF5107"/>
    <property type="match status" value="1"/>
</dbReference>
<organism evidence="2 3">
    <name type="scientific">Capillibacterium thermochitinicola</name>
    <dbReference type="NCBI Taxonomy" id="2699427"/>
    <lineage>
        <taxon>Bacteria</taxon>
        <taxon>Bacillati</taxon>
        <taxon>Bacillota</taxon>
        <taxon>Capillibacterium</taxon>
    </lineage>
</organism>
<dbReference type="InterPro" id="IPR014718">
    <property type="entry name" value="GH-type_carb-bd"/>
</dbReference>
<dbReference type="GO" id="GO:0030246">
    <property type="term" value="F:carbohydrate binding"/>
    <property type="evidence" value="ECO:0007669"/>
    <property type="project" value="InterPro"/>
</dbReference>
<dbReference type="GO" id="GO:0005975">
    <property type="term" value="P:carbohydrate metabolic process"/>
    <property type="evidence" value="ECO:0007669"/>
    <property type="project" value="InterPro"/>
</dbReference>
<dbReference type="Proteomes" id="UP000657177">
    <property type="component" value="Unassembled WGS sequence"/>
</dbReference>
<evidence type="ECO:0000259" key="1">
    <source>
        <dbReference type="Pfam" id="PF17128"/>
    </source>
</evidence>
<dbReference type="Gene3D" id="2.70.98.10">
    <property type="match status" value="1"/>
</dbReference>
<protein>
    <submittedName>
        <fullName evidence="2">DUF5107 domain-containing protein</fullName>
    </submittedName>
</protein>
<dbReference type="EMBL" id="JAAKDE010000004">
    <property type="protein sequence ID" value="MBA2132505.1"/>
    <property type="molecule type" value="Genomic_DNA"/>
</dbReference>
<proteinExistence type="predicted"/>
<sequence>MMKEIVFKGRTGILMENGVLRVIVLPELGGKVASIYHKEKGFEFLFQNKEDVYRKPSLYADFAQYDASGFDDCFPTIDSSIVKYKDQDVTYPDHGEIWSAEFNYFMNGQALFLSYTSKILPYTYQKDISLGDDTLHLNYAITNFGDEPIKCIWALHCLLNCYEDMEIIFPPSTTEVVNVSSGLLGAEGTIHPFPVTRTVDGRSYRLDRVWPANSGICCKYYLSHRIENGICGVYYPASDLRLNIRYDPEVLPYLGFWVTAGGYRGDYNCALEPCNGFYDSIDKAERERKLYSLEPGTTLKFSVKLTVS</sequence>
<dbReference type="InterPro" id="IPR011013">
    <property type="entry name" value="Gal_mutarotase_sf_dom"/>
</dbReference>
<accession>A0A8J6HYR3</accession>
<comment type="caution">
    <text evidence="2">The sequence shown here is derived from an EMBL/GenBank/DDBJ whole genome shotgun (WGS) entry which is preliminary data.</text>
</comment>
<gene>
    <name evidence="2" type="ORF">G5B42_02970</name>
</gene>
<evidence type="ECO:0000313" key="3">
    <source>
        <dbReference type="Proteomes" id="UP000657177"/>
    </source>
</evidence>
<dbReference type="SUPFAM" id="SSF74650">
    <property type="entry name" value="Galactose mutarotase-like"/>
    <property type="match status" value="1"/>
</dbReference>
<evidence type="ECO:0000313" key="2">
    <source>
        <dbReference type="EMBL" id="MBA2132505.1"/>
    </source>
</evidence>
<reference evidence="2" key="1">
    <citation type="submission" date="2020-06" db="EMBL/GenBank/DDBJ databases">
        <title>Novel chitinolytic bacterium.</title>
        <authorList>
            <person name="Ungkulpasvich U."/>
            <person name="Kosugi A."/>
            <person name="Uke A."/>
        </authorList>
    </citation>
    <scope>NUCLEOTIDE SEQUENCE</scope>
    <source>
        <strain evidence="2">UUS1-1</strain>
    </source>
</reference>
<feature type="domain" description="DUF5107" evidence="1">
    <location>
        <begin position="13"/>
        <end position="88"/>
    </location>
</feature>
<name>A0A8J6HYR3_9FIRM</name>